<dbReference type="eggNOG" id="COG1842">
    <property type="taxonomic scope" value="Bacteria"/>
</dbReference>
<dbReference type="HOGENOM" id="CLU_113472_1_1_6"/>
<dbReference type="GO" id="GO:0016410">
    <property type="term" value="F:N-acyltransferase activity"/>
    <property type="evidence" value="ECO:0007669"/>
    <property type="project" value="TreeGrafter"/>
</dbReference>
<protein>
    <recommendedName>
        <fullName evidence="4">LRAT domain-containing protein</fullName>
    </recommendedName>
</protein>
<dbReference type="GO" id="GO:0004623">
    <property type="term" value="F:phospholipase A2 activity"/>
    <property type="evidence" value="ECO:0007669"/>
    <property type="project" value="TreeGrafter"/>
</dbReference>
<accession>V2TZA1</accession>
<name>V2TZA1_9GAMM</name>
<evidence type="ECO:0000313" key="6">
    <source>
        <dbReference type="Proteomes" id="UP000023785"/>
    </source>
</evidence>
<reference evidence="5 6" key="1">
    <citation type="submission" date="2013-10" db="EMBL/GenBank/DDBJ databases">
        <title>The Genome Sequence of Acinetobacter nectaris CIP 110549.</title>
        <authorList>
            <consortium name="The Broad Institute Genomics Platform"/>
            <consortium name="The Broad Institute Genome Sequencing Center for Infectious Disease"/>
            <person name="Cerqueira G."/>
            <person name="Feldgarden M."/>
            <person name="Courvalin P."/>
            <person name="Grillot-Courvalin C."/>
            <person name="Clermont D."/>
            <person name="Rocha E."/>
            <person name="Yoon E.-J."/>
            <person name="Nemec A."/>
            <person name="Young S.K."/>
            <person name="Zeng Q."/>
            <person name="Gargeya S."/>
            <person name="Fitzgerald M."/>
            <person name="Abouelleil A."/>
            <person name="Alvarado L."/>
            <person name="Berlin A.M."/>
            <person name="Chapman S.B."/>
            <person name="Gainer-Dewar J."/>
            <person name="Goldberg J."/>
            <person name="Gnerre S."/>
            <person name="Griggs A."/>
            <person name="Gujja S."/>
            <person name="Hansen M."/>
            <person name="Howarth C."/>
            <person name="Imamovic A."/>
            <person name="Ireland A."/>
            <person name="Larimer J."/>
            <person name="McCowan C."/>
            <person name="Murphy C."/>
            <person name="Pearson M."/>
            <person name="Poon T.W."/>
            <person name="Priest M."/>
            <person name="Roberts A."/>
            <person name="Saif S."/>
            <person name="Shea T."/>
            <person name="Sykes S."/>
            <person name="Wortman J."/>
            <person name="Nusbaum C."/>
            <person name="Birren B."/>
        </authorList>
    </citation>
    <scope>NUCLEOTIDE SEQUENCE [LARGE SCALE GENOMIC DNA]</scope>
    <source>
        <strain evidence="5 6">CIP 110549</strain>
    </source>
</reference>
<dbReference type="PANTHER" id="PTHR13943">
    <property type="entry name" value="HRAS-LIKE SUPPRESSOR - RELATED"/>
    <property type="match status" value="1"/>
</dbReference>
<evidence type="ECO:0000259" key="4">
    <source>
        <dbReference type="PROSITE" id="PS51934"/>
    </source>
</evidence>
<dbReference type="Gene3D" id="3.90.1720.10">
    <property type="entry name" value="endopeptidase domain like (from Nostoc punctiforme)"/>
    <property type="match status" value="1"/>
</dbReference>
<dbReference type="PATRIC" id="fig|1392540.3.peg.238"/>
<evidence type="ECO:0000313" key="5">
    <source>
        <dbReference type="EMBL" id="ESK41255.1"/>
    </source>
</evidence>
<keyword evidence="6" id="KW-1185">Reference proteome</keyword>
<sequence>MNYPIVAGDILRIYREEEFISYWHWGVYVGDSQVIHFSNAKSDTSSDNEIINTHLKKFFRNAKKFQVVDFSPKGYKEKYITKDIKIDPWNRFISNPSLGLSGIMDLYDKISGRNVSDYKIYSPKEVVERARSRLGEKNYSLLTNNCEHFAVWCKTGVKGSKQVEGILETIFGADSNKKSIYIE</sequence>
<dbReference type="PANTHER" id="PTHR13943:SF77">
    <property type="entry name" value="LRAT DOMAIN-CONTAINING PROTEIN"/>
    <property type="match status" value="1"/>
</dbReference>
<dbReference type="EMBL" id="AYER01000001">
    <property type="protein sequence ID" value="ESK41255.1"/>
    <property type="molecule type" value="Genomic_DNA"/>
</dbReference>
<evidence type="ECO:0000256" key="3">
    <source>
        <dbReference type="ARBA" id="ARBA00023098"/>
    </source>
</evidence>
<dbReference type="GO" id="GO:0005737">
    <property type="term" value="C:cytoplasm"/>
    <property type="evidence" value="ECO:0007669"/>
    <property type="project" value="TreeGrafter"/>
</dbReference>
<dbReference type="PROSITE" id="PS51934">
    <property type="entry name" value="LRAT"/>
    <property type="match status" value="1"/>
</dbReference>
<dbReference type="Pfam" id="PF04970">
    <property type="entry name" value="LRAT"/>
    <property type="match status" value="1"/>
</dbReference>
<keyword evidence="1" id="KW-0808">Transferase</keyword>
<dbReference type="AlphaFoldDB" id="V2TZA1"/>
<feature type="domain" description="LRAT" evidence="4">
    <location>
        <begin position="14"/>
        <end position="162"/>
    </location>
</feature>
<proteinExistence type="predicted"/>
<evidence type="ECO:0000256" key="2">
    <source>
        <dbReference type="ARBA" id="ARBA00022801"/>
    </source>
</evidence>
<dbReference type="Proteomes" id="UP000023785">
    <property type="component" value="Unassembled WGS sequence"/>
</dbReference>
<evidence type="ECO:0000256" key="1">
    <source>
        <dbReference type="ARBA" id="ARBA00022679"/>
    </source>
</evidence>
<keyword evidence="2" id="KW-0378">Hydrolase</keyword>
<dbReference type="STRING" id="1392540.P256_00244"/>
<organism evidence="5 6">
    <name type="scientific">Acinetobacter nectaris CIP 110549</name>
    <dbReference type="NCBI Taxonomy" id="1392540"/>
    <lineage>
        <taxon>Bacteria</taxon>
        <taxon>Pseudomonadati</taxon>
        <taxon>Pseudomonadota</taxon>
        <taxon>Gammaproteobacteria</taxon>
        <taxon>Moraxellales</taxon>
        <taxon>Moraxellaceae</taxon>
        <taxon>Acinetobacter</taxon>
    </lineage>
</organism>
<dbReference type="GO" id="GO:0070292">
    <property type="term" value="P:N-acylphosphatidylethanolamine metabolic process"/>
    <property type="evidence" value="ECO:0007669"/>
    <property type="project" value="TreeGrafter"/>
</dbReference>
<gene>
    <name evidence="5" type="ORF">P256_00244</name>
</gene>
<dbReference type="GO" id="GO:0008970">
    <property type="term" value="F:phospholipase A1 activity"/>
    <property type="evidence" value="ECO:0007669"/>
    <property type="project" value="TreeGrafter"/>
</dbReference>
<dbReference type="OrthoDB" id="9812095at2"/>
<dbReference type="RefSeq" id="WP_023271848.1">
    <property type="nucleotide sequence ID" value="NZ_KI530712.1"/>
</dbReference>
<keyword evidence="3" id="KW-0443">Lipid metabolism</keyword>
<dbReference type="InterPro" id="IPR051496">
    <property type="entry name" value="H-rev107_PLA/AT"/>
</dbReference>
<comment type="caution">
    <text evidence="5">The sequence shown here is derived from an EMBL/GenBank/DDBJ whole genome shotgun (WGS) entry which is preliminary data.</text>
</comment>
<dbReference type="InterPro" id="IPR007053">
    <property type="entry name" value="LRAT_dom"/>
</dbReference>